<dbReference type="InParanoid" id="A0A6P7YN73"/>
<dbReference type="PROSITE" id="PS00279">
    <property type="entry name" value="MACPF_1"/>
    <property type="match status" value="1"/>
</dbReference>
<organism evidence="12 13">
    <name type="scientific">Microcaecilia unicolor</name>
    <dbReference type="NCBI Taxonomy" id="1415580"/>
    <lineage>
        <taxon>Eukaryota</taxon>
        <taxon>Metazoa</taxon>
        <taxon>Chordata</taxon>
        <taxon>Craniata</taxon>
        <taxon>Vertebrata</taxon>
        <taxon>Euteleostomi</taxon>
        <taxon>Amphibia</taxon>
        <taxon>Gymnophiona</taxon>
        <taxon>Siphonopidae</taxon>
        <taxon>Microcaecilia</taxon>
    </lineage>
</organism>
<dbReference type="PANTHER" id="PTHR46096">
    <property type="entry name" value="PERFORIN-1"/>
    <property type="match status" value="1"/>
</dbReference>
<name>A0A6P7YN73_9AMPH</name>
<dbReference type="Pfam" id="PF00168">
    <property type="entry name" value="C2"/>
    <property type="match status" value="1"/>
</dbReference>
<evidence type="ECO:0000313" key="12">
    <source>
        <dbReference type="Proteomes" id="UP000515156"/>
    </source>
</evidence>
<keyword evidence="5" id="KW-0732">Signal</keyword>
<dbReference type="PRINTS" id="PR00764">
    <property type="entry name" value="COMPLEMENTC9"/>
</dbReference>
<evidence type="ECO:0000313" key="13">
    <source>
        <dbReference type="RefSeq" id="XP_030064650.1"/>
    </source>
</evidence>
<dbReference type="InterPro" id="IPR035892">
    <property type="entry name" value="C2_domain_sf"/>
</dbReference>
<dbReference type="Pfam" id="PF01823">
    <property type="entry name" value="MACPF"/>
    <property type="match status" value="1"/>
</dbReference>
<keyword evidence="6" id="KW-0204">Cytolysis</keyword>
<reference evidence="13" key="1">
    <citation type="submission" date="2025-08" db="UniProtKB">
        <authorList>
            <consortium name="RefSeq"/>
        </authorList>
    </citation>
    <scope>IDENTIFICATION</scope>
</reference>
<dbReference type="SMART" id="SM00239">
    <property type="entry name" value="C2"/>
    <property type="match status" value="1"/>
</dbReference>
<dbReference type="InterPro" id="IPR020864">
    <property type="entry name" value="MACPF"/>
</dbReference>
<dbReference type="RefSeq" id="XP_030064650.1">
    <property type="nucleotide sequence ID" value="XM_030208790.1"/>
</dbReference>
<dbReference type="InterPro" id="IPR001862">
    <property type="entry name" value="MAC_perforin"/>
</dbReference>
<dbReference type="GeneID" id="115473729"/>
<dbReference type="Gene3D" id="2.60.40.150">
    <property type="entry name" value="C2 domain"/>
    <property type="match status" value="1"/>
</dbReference>
<dbReference type="GO" id="GO:0022829">
    <property type="term" value="F:wide pore channel activity"/>
    <property type="evidence" value="ECO:0007669"/>
    <property type="project" value="TreeGrafter"/>
</dbReference>
<keyword evidence="7 9" id="KW-0472">Membrane</keyword>
<evidence type="ECO:0000256" key="2">
    <source>
        <dbReference type="ARBA" id="ARBA00004613"/>
    </source>
</evidence>
<evidence type="ECO:0000256" key="9">
    <source>
        <dbReference type="SAM" id="Phobius"/>
    </source>
</evidence>
<keyword evidence="9" id="KW-1133">Transmembrane helix</keyword>
<feature type="domain" description="MACPF" evidence="11">
    <location>
        <begin position="44"/>
        <end position="389"/>
    </location>
</feature>
<proteinExistence type="inferred from homology"/>
<evidence type="ECO:0000256" key="4">
    <source>
        <dbReference type="ARBA" id="ARBA00022525"/>
    </source>
</evidence>
<dbReference type="InterPro" id="IPR020863">
    <property type="entry name" value="MACPF_CS"/>
</dbReference>
<dbReference type="GO" id="GO:0051607">
    <property type="term" value="P:defense response to virus"/>
    <property type="evidence" value="ECO:0007669"/>
    <property type="project" value="TreeGrafter"/>
</dbReference>
<evidence type="ECO:0000256" key="1">
    <source>
        <dbReference type="ARBA" id="ARBA00004370"/>
    </source>
</evidence>
<dbReference type="OrthoDB" id="1366754at2759"/>
<dbReference type="SMART" id="SM00457">
    <property type="entry name" value="MACPF"/>
    <property type="match status" value="1"/>
</dbReference>
<dbReference type="GO" id="GO:0005579">
    <property type="term" value="C:membrane attack complex"/>
    <property type="evidence" value="ECO:0007669"/>
    <property type="project" value="InterPro"/>
</dbReference>
<protein>
    <submittedName>
        <fullName evidence="13">Perforin-1-like</fullName>
    </submittedName>
</protein>
<evidence type="ECO:0000256" key="3">
    <source>
        <dbReference type="ARBA" id="ARBA00009214"/>
    </source>
</evidence>
<evidence type="ECO:0000259" key="11">
    <source>
        <dbReference type="PROSITE" id="PS51412"/>
    </source>
</evidence>
<keyword evidence="9" id="KW-0812">Transmembrane</keyword>
<keyword evidence="8" id="KW-1015">Disulfide bond</keyword>
<feature type="domain" description="C2" evidence="10">
    <location>
        <begin position="414"/>
        <end position="528"/>
    </location>
</feature>
<evidence type="ECO:0000256" key="5">
    <source>
        <dbReference type="ARBA" id="ARBA00022729"/>
    </source>
</evidence>
<dbReference type="FunCoup" id="A0A6P7YN73">
    <property type="interactions" value="317"/>
</dbReference>
<dbReference type="InterPro" id="IPR000008">
    <property type="entry name" value="C2_dom"/>
</dbReference>
<dbReference type="GO" id="GO:0001771">
    <property type="term" value="P:immunological synapse formation"/>
    <property type="evidence" value="ECO:0007669"/>
    <property type="project" value="TreeGrafter"/>
</dbReference>
<keyword evidence="12" id="KW-1185">Reference proteome</keyword>
<dbReference type="AlphaFoldDB" id="A0A6P7YN73"/>
<comment type="similarity">
    <text evidence="3">Belongs to the complement C6/C7/C8/C9 family.</text>
</comment>
<dbReference type="PROSITE" id="PS51412">
    <property type="entry name" value="MACPF_2"/>
    <property type="match status" value="1"/>
</dbReference>
<evidence type="ECO:0000256" key="6">
    <source>
        <dbReference type="ARBA" id="ARBA00022852"/>
    </source>
</evidence>
<dbReference type="InterPro" id="IPR052784">
    <property type="entry name" value="Perforin-1_pore-forming"/>
</dbReference>
<feature type="transmembrane region" description="Helical" evidence="9">
    <location>
        <begin position="12"/>
        <end position="33"/>
    </location>
</feature>
<dbReference type="GO" id="GO:0031640">
    <property type="term" value="P:killing of cells of another organism"/>
    <property type="evidence" value="ECO:0007669"/>
    <property type="project" value="UniProtKB-KW"/>
</dbReference>
<comment type="subcellular location">
    <subcellularLocation>
        <location evidence="1">Membrane</location>
    </subcellularLocation>
    <subcellularLocation>
        <location evidence="2">Secreted</location>
    </subcellularLocation>
</comment>
<evidence type="ECO:0000256" key="8">
    <source>
        <dbReference type="ARBA" id="ARBA00023157"/>
    </source>
</evidence>
<dbReference type="GO" id="GO:0005576">
    <property type="term" value="C:extracellular region"/>
    <property type="evidence" value="ECO:0007669"/>
    <property type="project" value="UniProtKB-SubCell"/>
</dbReference>
<dbReference type="Proteomes" id="UP000515156">
    <property type="component" value="Chromosome 7"/>
</dbReference>
<evidence type="ECO:0000256" key="7">
    <source>
        <dbReference type="ARBA" id="ARBA00023136"/>
    </source>
</evidence>
<dbReference type="SUPFAM" id="SSF49562">
    <property type="entry name" value="C2 domain (Calcium/lipid-binding domain, CaLB)"/>
    <property type="match status" value="1"/>
</dbReference>
<gene>
    <name evidence="13" type="primary">LOC115473729</name>
</gene>
<dbReference type="KEGG" id="muo:115473729"/>
<accession>A0A6P7YN73</accession>
<dbReference type="PROSITE" id="PS50004">
    <property type="entry name" value="C2"/>
    <property type="match status" value="1"/>
</dbReference>
<dbReference type="GO" id="GO:0001913">
    <property type="term" value="P:T cell mediated cytotoxicity"/>
    <property type="evidence" value="ECO:0007669"/>
    <property type="project" value="TreeGrafter"/>
</dbReference>
<dbReference type="PANTHER" id="PTHR46096:SF3">
    <property type="entry name" value="PERFORIN-1"/>
    <property type="match status" value="1"/>
</dbReference>
<evidence type="ECO:0000259" key="10">
    <source>
        <dbReference type="PROSITE" id="PS50004"/>
    </source>
</evidence>
<sequence>MAALQGINPCRFLTAALEPFSALLYLLILGFHFPGAHSHCRTGTNSECEESNFVPGHHLVGGGINVVTLERAGTYLIDTDKWKRKDHTCTLCSNALLKNTPLQKLPRSIVNWRIHNRCSRKVSSSVLHSSFQVMELSASSVQNDWKVGLDVSVKPPVNIQVTMAGSHSRMAEFSMEKSRQDKYTFTGHEISCTYYRYQVSKKPFLTRHFINILKNLPESYNEMTKPNYRYVINTYGTHYITELFLGGKIQDVTAIKSCESSLDGITVDEVKDCLSVDASVTVTTKGKITGEFSTCEELKKKKNFSGSFHEKYNERQSEVDGGNATTDLLFAKEQDPEKFGNWVESLKTIPGIISFSLKPIHTLVRLQGPQKENLRKATSEYIMERAVQKNCSSSCPFGAQKSKRDSCSCFCSETTGRNNMCCSTGRGFAKITVNIQRATGLWGDYVTKTDAYVKVIFQNKEMRTNTVWNNDNPTWTAHFDFGTVQLNQGSSMKLEVWDEDNKYDDDLLGTCNQPLVSASHKQTCYLTHGSLEFLFNVVCGPHLGGPQCMEYVPSPEKL</sequence>
<keyword evidence="4" id="KW-0964">Secreted</keyword>